<dbReference type="PANTHER" id="PTHR16305:SF28">
    <property type="entry name" value="GUANYLATE CYCLASE DOMAIN-CONTAINING PROTEIN"/>
    <property type="match status" value="1"/>
</dbReference>
<dbReference type="Pfam" id="PF00196">
    <property type="entry name" value="GerE"/>
    <property type="match status" value="1"/>
</dbReference>
<evidence type="ECO:0000313" key="4">
    <source>
        <dbReference type="EMBL" id="EXG80640.1"/>
    </source>
</evidence>
<dbReference type="SUPFAM" id="SSF48452">
    <property type="entry name" value="TPR-like"/>
    <property type="match status" value="1"/>
</dbReference>
<dbReference type="InterPro" id="IPR036388">
    <property type="entry name" value="WH-like_DNA-bd_sf"/>
</dbReference>
<gene>
    <name evidence="4" type="ORF">CryarDRAFT_1724</name>
</gene>
<dbReference type="InterPro" id="IPR000792">
    <property type="entry name" value="Tscrpt_reg_LuxR_C"/>
</dbReference>
<dbReference type="PATRIC" id="fig|927661.3.peg.1694"/>
<dbReference type="PROSITE" id="PS50043">
    <property type="entry name" value="HTH_LUXR_2"/>
    <property type="match status" value="1"/>
</dbReference>
<evidence type="ECO:0000313" key="5">
    <source>
        <dbReference type="Proteomes" id="UP000021053"/>
    </source>
</evidence>
<dbReference type="Gene3D" id="1.10.10.10">
    <property type="entry name" value="Winged helix-like DNA-binding domain superfamily/Winged helix DNA-binding domain"/>
    <property type="match status" value="1"/>
</dbReference>
<dbReference type="PANTHER" id="PTHR16305">
    <property type="entry name" value="TESTICULAR SOLUBLE ADENYLYL CYCLASE"/>
    <property type="match status" value="1"/>
</dbReference>
<keyword evidence="1" id="KW-0547">Nucleotide-binding</keyword>
<dbReference type="PRINTS" id="PR01874">
    <property type="entry name" value="DNAREPAIRADA"/>
</dbReference>
<dbReference type="PRINTS" id="PR00038">
    <property type="entry name" value="HTHLUXR"/>
</dbReference>
<comment type="caution">
    <text evidence="4">The sequence shown here is derived from an EMBL/GenBank/DDBJ whole genome shotgun (WGS) entry which is preliminary data.</text>
</comment>
<dbReference type="InterPro" id="IPR016032">
    <property type="entry name" value="Sig_transdc_resp-reg_C-effctor"/>
</dbReference>
<dbReference type="Proteomes" id="UP000021053">
    <property type="component" value="Unassembled WGS sequence"/>
</dbReference>
<dbReference type="InterPro" id="IPR027417">
    <property type="entry name" value="P-loop_NTPase"/>
</dbReference>
<dbReference type="PROSITE" id="PS00622">
    <property type="entry name" value="HTH_LUXR_1"/>
    <property type="match status" value="1"/>
</dbReference>
<dbReference type="EMBL" id="JFBT01000001">
    <property type="protein sequence ID" value="EXG80640.1"/>
    <property type="molecule type" value="Genomic_DNA"/>
</dbReference>
<proteinExistence type="predicted"/>
<dbReference type="Pfam" id="PF13191">
    <property type="entry name" value="AAA_16"/>
    <property type="match status" value="1"/>
</dbReference>
<dbReference type="InterPro" id="IPR011990">
    <property type="entry name" value="TPR-like_helical_dom_sf"/>
</dbReference>
<evidence type="ECO:0000256" key="1">
    <source>
        <dbReference type="ARBA" id="ARBA00022741"/>
    </source>
</evidence>
<dbReference type="OrthoDB" id="5476461at2"/>
<dbReference type="AlphaFoldDB" id="A0A010YK78"/>
<dbReference type="RefSeq" id="WP_035861370.1">
    <property type="nucleotide sequence ID" value="NZ_KK073874.1"/>
</dbReference>
<dbReference type="Gene3D" id="1.25.40.10">
    <property type="entry name" value="Tetratricopeptide repeat domain"/>
    <property type="match status" value="1"/>
</dbReference>
<dbReference type="GO" id="GO:0003677">
    <property type="term" value="F:DNA binding"/>
    <property type="evidence" value="ECO:0007669"/>
    <property type="project" value="InterPro"/>
</dbReference>
<protein>
    <submittedName>
        <fullName evidence="4">Transcriptional regulator, luxR family</fullName>
    </submittedName>
</protein>
<dbReference type="GO" id="GO:0005737">
    <property type="term" value="C:cytoplasm"/>
    <property type="evidence" value="ECO:0007669"/>
    <property type="project" value="TreeGrafter"/>
</dbReference>
<accession>A0A010YK78</accession>
<dbReference type="HOGENOM" id="CLU_006850_0_2_11"/>
<dbReference type="GO" id="GO:0005524">
    <property type="term" value="F:ATP binding"/>
    <property type="evidence" value="ECO:0007669"/>
    <property type="project" value="UniProtKB-KW"/>
</dbReference>
<reference evidence="4 5" key="1">
    <citation type="submission" date="2013-07" db="EMBL/GenBank/DDBJ databases">
        <authorList>
            <consortium name="DOE Joint Genome Institute"/>
            <person name="Eisen J."/>
            <person name="Huntemann M."/>
            <person name="Han J."/>
            <person name="Chen A."/>
            <person name="Kyrpides N."/>
            <person name="Mavromatis K."/>
            <person name="Markowitz V."/>
            <person name="Palaniappan K."/>
            <person name="Ivanova N."/>
            <person name="Schaumberg A."/>
            <person name="Pati A."/>
            <person name="Liolios K."/>
            <person name="Nordberg H.P."/>
            <person name="Cantor M.N."/>
            <person name="Hua S.X."/>
            <person name="Woyke T."/>
        </authorList>
    </citation>
    <scope>NUCLEOTIDE SEQUENCE [LARGE SCALE GENOMIC DNA]</scope>
    <source>
        <strain evidence="4 5">DSM 44712</strain>
    </source>
</reference>
<dbReference type="CDD" id="cd06170">
    <property type="entry name" value="LuxR_C_like"/>
    <property type="match status" value="1"/>
</dbReference>
<sequence>MAGPILERETELSTLGAVGAGSVVLIAGEAGIGKSTLVDALPDVLPAGTRLLVGYCDDLATPRVLGPLRDLIGSVSTALTEALESGDRGRVFDALLAELTRPTVLVVEDVHWADEATLDVLRFLVRRIRRLPSALVLTYRNTDDQALRRLVGAAADAQRLRPARLSSDAVRRLGAHTGLDTAEVFAVTSGNPFFVTEVLASGDAGTVPRSVAEAVRGRLSHLSPVTRRVVEQLAVIPSAAEPWLVEAVVPGGVEALADAEQQGVLTVSPVRVAFGHELARRAVLDSLPAARRIAANRAVLAALLDHRDVDVSRIVHHAAEAGADDPILRFGPVAARVAAAGGAHRAAVAHYRLVLDRLAAYPPDEQADLVEAYAIECQAAGRAKEAVTAQEDAVRRRRARGDRPALGISLRLLSRMHWWAGSRTEADRCGAEAIELLESAGDEHALAVALSNQAQLHMLAGRIRDAIQLSERVAGMARALDDAGLLSHALNTLGTCIWPDGQAHLEESLEVALAAGEAEQACRAYVNLASPLIEDLRLDEALHHLDAGIAFAADAELLGHERYLRGSRIDVRLLRGEWELADHEARSLLDAEEPIVRCHARIVAGLVRVRSGRDGGEELLREAWDHAQELAEPQHVCPAGAALLESAWLRGDLPRAAAEAADVYRRLRGFGRAPGLAELEYWLHAGGVPVTVSGGPFALLSAGAWREATAEWEQAGCRYAAALAAAFTSDPDALLAGLRTADELGASPLAGRLRARLRELGVTRVPRGPQPATRSNPGGLTNRQADVVRLLADGLTNAEIADRLVLSVRTVDTHVAAALDKLGVRTRREAVSRARALGLG</sequence>
<feature type="domain" description="HTH luxR-type" evidence="3">
    <location>
        <begin position="773"/>
        <end position="838"/>
    </location>
</feature>
<dbReference type="SUPFAM" id="SSF46894">
    <property type="entry name" value="C-terminal effector domain of the bipartite response regulators"/>
    <property type="match status" value="1"/>
</dbReference>
<dbReference type="InterPro" id="IPR041664">
    <property type="entry name" value="AAA_16"/>
</dbReference>
<keyword evidence="2" id="KW-0067">ATP-binding</keyword>
<dbReference type="GO" id="GO:0004016">
    <property type="term" value="F:adenylate cyclase activity"/>
    <property type="evidence" value="ECO:0007669"/>
    <property type="project" value="TreeGrafter"/>
</dbReference>
<evidence type="ECO:0000259" key="3">
    <source>
        <dbReference type="PROSITE" id="PS50043"/>
    </source>
</evidence>
<dbReference type="SUPFAM" id="SSF52540">
    <property type="entry name" value="P-loop containing nucleoside triphosphate hydrolases"/>
    <property type="match status" value="1"/>
</dbReference>
<name>A0A010YK78_9ACTN</name>
<dbReference type="GO" id="GO:0006355">
    <property type="term" value="P:regulation of DNA-templated transcription"/>
    <property type="evidence" value="ECO:0007669"/>
    <property type="project" value="InterPro"/>
</dbReference>
<keyword evidence="5" id="KW-1185">Reference proteome</keyword>
<dbReference type="SMART" id="SM00421">
    <property type="entry name" value="HTH_LUXR"/>
    <property type="match status" value="1"/>
</dbReference>
<evidence type="ECO:0000256" key="2">
    <source>
        <dbReference type="ARBA" id="ARBA00022840"/>
    </source>
</evidence>
<organism evidence="4 5">
    <name type="scientific">Cryptosporangium arvum DSM 44712</name>
    <dbReference type="NCBI Taxonomy" id="927661"/>
    <lineage>
        <taxon>Bacteria</taxon>
        <taxon>Bacillati</taxon>
        <taxon>Actinomycetota</taxon>
        <taxon>Actinomycetes</taxon>
        <taxon>Cryptosporangiales</taxon>
        <taxon>Cryptosporangiaceae</taxon>
        <taxon>Cryptosporangium</taxon>
    </lineage>
</organism>